<dbReference type="NCBIfam" id="TIGR01498">
    <property type="entry name" value="folK"/>
    <property type="match status" value="1"/>
</dbReference>
<evidence type="ECO:0000313" key="16">
    <source>
        <dbReference type="Proteomes" id="UP000193925"/>
    </source>
</evidence>
<dbReference type="Proteomes" id="UP000193925">
    <property type="component" value="Chromosome AFERRI"/>
</dbReference>
<dbReference type="UniPathway" id="UPA00077">
    <property type="reaction ID" value="UER00155"/>
</dbReference>
<evidence type="ECO:0000256" key="9">
    <source>
        <dbReference type="ARBA" id="ARBA00022909"/>
    </source>
</evidence>
<dbReference type="GO" id="GO:0016301">
    <property type="term" value="F:kinase activity"/>
    <property type="evidence" value="ECO:0007669"/>
    <property type="project" value="UniProtKB-KW"/>
</dbReference>
<dbReference type="Pfam" id="PF01288">
    <property type="entry name" value="HPPK"/>
    <property type="match status" value="1"/>
</dbReference>
<proteinExistence type="inferred from homology"/>
<comment type="similarity">
    <text evidence="2">Belongs to the HPPK family.</text>
</comment>
<comment type="pathway">
    <text evidence="1">Cofactor biosynthesis; tetrahydrofolate biosynthesis; 2-amino-4-hydroxy-6-hydroxymethyl-7,8-dihydropteridine diphosphate from 7,8-dihydroneopterin triphosphate: step 4/4.</text>
</comment>
<dbReference type="GO" id="GO:0046654">
    <property type="term" value="P:tetrahydrofolate biosynthetic process"/>
    <property type="evidence" value="ECO:0007669"/>
    <property type="project" value="UniProtKB-UniPathway"/>
</dbReference>
<evidence type="ECO:0000259" key="13">
    <source>
        <dbReference type="Pfam" id="PF01288"/>
    </source>
</evidence>
<keyword evidence="9" id="KW-0289">Folate biosynthesis</keyword>
<evidence type="ECO:0000256" key="7">
    <source>
        <dbReference type="ARBA" id="ARBA00022777"/>
    </source>
</evidence>
<evidence type="ECO:0000256" key="10">
    <source>
        <dbReference type="ARBA" id="ARBA00029409"/>
    </source>
</evidence>
<dbReference type="GO" id="GO:0003848">
    <property type="term" value="F:2-amino-4-hydroxy-6-hydroxymethyldihydropteridine diphosphokinase activity"/>
    <property type="evidence" value="ECO:0007669"/>
    <property type="project" value="UniProtKB-EC"/>
</dbReference>
<dbReference type="AlphaFoldDB" id="A0A060V122"/>
<evidence type="ECO:0000256" key="5">
    <source>
        <dbReference type="ARBA" id="ARBA00022679"/>
    </source>
</evidence>
<dbReference type="InterPro" id="IPR000550">
    <property type="entry name" value="Hppk"/>
</dbReference>
<evidence type="ECO:0000256" key="12">
    <source>
        <dbReference type="ARBA" id="ARBA00033413"/>
    </source>
</evidence>
<gene>
    <name evidence="14" type="ORF">AFERRI_10182</name>
    <name evidence="15" type="ORF">AFERRI_11134</name>
</gene>
<evidence type="ECO:0000256" key="1">
    <source>
        <dbReference type="ARBA" id="ARBA00005051"/>
    </source>
</evidence>
<reference evidence="15 16" key="3">
    <citation type="submission" date="2017-03" db="EMBL/GenBank/DDBJ databases">
        <authorList>
            <person name="Regsiter A."/>
            <person name="William W."/>
        </authorList>
    </citation>
    <scope>NUCLEOTIDE SEQUENCE [LARGE SCALE GENOMIC DNA]</scope>
    <source>
        <strain evidence="15">PRJEB5721</strain>
    </source>
</reference>
<reference evidence="14" key="1">
    <citation type="submission" date="2014-03" db="EMBL/GenBank/DDBJ databases">
        <authorList>
            <person name="Genoscope - CEA"/>
        </authorList>
    </citation>
    <scope>NUCLEOTIDE SEQUENCE [LARGE SCALE GENOMIC DNA]</scope>
    <source>
        <strain evidence="14">CF27</strain>
    </source>
</reference>
<dbReference type="PANTHER" id="PTHR43071:SF1">
    <property type="entry name" value="2-AMINO-4-HYDROXY-6-HYDROXYMETHYLDIHYDROPTERIDINE PYROPHOSPHOKINASE"/>
    <property type="match status" value="1"/>
</dbReference>
<comment type="function">
    <text evidence="10">Catalyzes the transfer of pyrophosphate from adenosine triphosphate (ATP) to 6-hydroxymethyl-7,8-dihydropterin, an enzymatic step in folate biosynthesis pathway.</text>
</comment>
<feature type="domain" description="7,8-dihydro-6-hydroxymethylpterin-pyrophosphokinase" evidence="13">
    <location>
        <begin position="18"/>
        <end position="147"/>
    </location>
</feature>
<reference evidence="14" key="2">
    <citation type="submission" date="2014-07" db="EMBL/GenBank/DDBJ databases">
        <title>Initial genome analysis of the psychrotolerant acidophile Acidithiobacillus ferrivorans CF27: insights into iron and sulfur oxidation pathways and into biofilm formation.</title>
        <authorList>
            <person name="Talla E."/>
            <person name="Hedrich S."/>
            <person name="Mangenot S."/>
            <person name="Ji B."/>
            <person name="Johnson D.B."/>
            <person name="Barbe V."/>
            <person name="Bonnefoy V."/>
        </authorList>
    </citation>
    <scope>NUCLEOTIDE SEQUENCE [LARGE SCALE GENOMIC DNA]</scope>
    <source>
        <strain evidence="14">CF27</strain>
    </source>
</reference>
<organism evidence="14">
    <name type="scientific">Acidithiobacillus ferrivorans</name>
    <dbReference type="NCBI Taxonomy" id="160808"/>
    <lineage>
        <taxon>Bacteria</taxon>
        <taxon>Pseudomonadati</taxon>
        <taxon>Pseudomonadota</taxon>
        <taxon>Acidithiobacillia</taxon>
        <taxon>Acidithiobacillales</taxon>
        <taxon>Acidithiobacillaceae</taxon>
        <taxon>Acidithiobacillus</taxon>
    </lineage>
</organism>
<dbReference type="Gene3D" id="3.30.70.560">
    <property type="entry name" value="7,8-Dihydro-6-hydroxymethylpterin-pyrophosphokinase HPPK"/>
    <property type="match status" value="1"/>
</dbReference>
<accession>A0A060V122</accession>
<evidence type="ECO:0000256" key="3">
    <source>
        <dbReference type="ARBA" id="ARBA00013253"/>
    </source>
</evidence>
<dbReference type="EC" id="2.7.6.3" evidence="3"/>
<dbReference type="InterPro" id="IPR035907">
    <property type="entry name" value="Hppk_sf"/>
</dbReference>
<dbReference type="EMBL" id="CCCS020000001">
    <property type="protein sequence ID" value="CDQ12359.1"/>
    <property type="molecule type" value="Genomic_DNA"/>
</dbReference>
<evidence type="ECO:0000313" key="15">
    <source>
        <dbReference type="EMBL" id="SMH65099.1"/>
    </source>
</evidence>
<dbReference type="SUPFAM" id="SSF55083">
    <property type="entry name" value="6-hydroxymethyl-7,8-dihydropterin pyrophosphokinase, HPPK"/>
    <property type="match status" value="1"/>
</dbReference>
<dbReference type="GO" id="GO:0046656">
    <property type="term" value="P:folic acid biosynthetic process"/>
    <property type="evidence" value="ECO:0007669"/>
    <property type="project" value="UniProtKB-KW"/>
</dbReference>
<keyword evidence="16" id="KW-1185">Reference proteome</keyword>
<keyword evidence="8" id="KW-0067">ATP-binding</keyword>
<sequence length="189" mass="20445">MAYQTRHPAVHPTVIAWISIGSNLDLPVAQVRHALGALATVPESTLLWQSHLYQTAPVGGITQPAFINAVARLQTALQPLALLSHLQTLEAAAGRHRADEIYWGPRVLDLDLLSYGTTHSTDPELILPHPRLHERAFVLIPLAEFDPELIIPGCGCIADHLPAVAGQSITRIPDSTWETSACNARSAQA</sequence>
<dbReference type="CDD" id="cd00483">
    <property type="entry name" value="HPPK"/>
    <property type="match status" value="1"/>
</dbReference>
<dbReference type="PANTHER" id="PTHR43071">
    <property type="entry name" value="2-AMINO-4-HYDROXY-6-HYDROXYMETHYLDIHYDROPTERIDINE PYROPHOSPHOKINASE"/>
    <property type="match status" value="1"/>
</dbReference>
<evidence type="ECO:0000256" key="6">
    <source>
        <dbReference type="ARBA" id="ARBA00022741"/>
    </source>
</evidence>
<dbReference type="RefSeq" id="WP_051984647.1">
    <property type="nucleotide sequence ID" value="NZ_CCCS020000001.1"/>
</dbReference>
<evidence type="ECO:0000256" key="2">
    <source>
        <dbReference type="ARBA" id="ARBA00005810"/>
    </source>
</evidence>
<name>A0A060V122_9PROT</name>
<protein>
    <recommendedName>
        <fullName evidence="4">2-amino-4-hydroxy-6-hydroxymethyldihydropteridine pyrophosphokinase</fullName>
        <ecNumber evidence="3">2.7.6.3</ecNumber>
    </recommendedName>
    <alternativeName>
        <fullName evidence="11">6-hydroxymethyl-7,8-dihydropterin pyrophosphokinase</fullName>
    </alternativeName>
    <alternativeName>
        <fullName evidence="12">7,8-dihydro-6-hydroxymethylpterin-pyrophosphokinase</fullName>
    </alternativeName>
</protein>
<evidence type="ECO:0000256" key="11">
    <source>
        <dbReference type="ARBA" id="ARBA00029766"/>
    </source>
</evidence>
<evidence type="ECO:0000256" key="8">
    <source>
        <dbReference type="ARBA" id="ARBA00022840"/>
    </source>
</evidence>
<keyword evidence="6" id="KW-0547">Nucleotide-binding</keyword>
<evidence type="ECO:0000313" key="14">
    <source>
        <dbReference type="EMBL" id="CDQ12359.1"/>
    </source>
</evidence>
<dbReference type="GO" id="GO:0005524">
    <property type="term" value="F:ATP binding"/>
    <property type="evidence" value="ECO:0007669"/>
    <property type="project" value="UniProtKB-KW"/>
</dbReference>
<keyword evidence="5" id="KW-0808">Transferase</keyword>
<evidence type="ECO:0000256" key="4">
    <source>
        <dbReference type="ARBA" id="ARBA00016218"/>
    </source>
</evidence>
<keyword evidence="7 14" id="KW-0418">Kinase</keyword>
<dbReference type="EMBL" id="LT841305">
    <property type="protein sequence ID" value="SMH65099.1"/>
    <property type="molecule type" value="Genomic_DNA"/>
</dbReference>